<dbReference type="InterPro" id="IPR008979">
    <property type="entry name" value="Galactose-bd-like_sf"/>
</dbReference>
<gene>
    <name evidence="3" type="ORF">CEN88_421</name>
</gene>
<dbReference type="SUPFAM" id="SSF49785">
    <property type="entry name" value="Galactose-binding domain-like"/>
    <property type="match status" value="1"/>
</dbReference>
<dbReference type="PROSITE" id="PS50022">
    <property type="entry name" value="FA58C_3"/>
    <property type="match status" value="1"/>
</dbReference>
<name>A0A554LSI4_9BACT</name>
<evidence type="ECO:0000256" key="1">
    <source>
        <dbReference type="SAM" id="Phobius"/>
    </source>
</evidence>
<evidence type="ECO:0000259" key="2">
    <source>
        <dbReference type="PROSITE" id="PS50022"/>
    </source>
</evidence>
<dbReference type="AlphaFoldDB" id="A0A554LSI4"/>
<dbReference type="Pfam" id="PF00754">
    <property type="entry name" value="F5_F8_type_C"/>
    <property type="match status" value="1"/>
</dbReference>
<evidence type="ECO:0000313" key="3">
    <source>
        <dbReference type="EMBL" id="TSC95843.1"/>
    </source>
</evidence>
<keyword evidence="1" id="KW-1133">Transmembrane helix</keyword>
<accession>A0A554LSI4</accession>
<dbReference type="InterPro" id="IPR000421">
    <property type="entry name" value="FA58C"/>
</dbReference>
<reference evidence="3 4" key="1">
    <citation type="submission" date="2017-07" db="EMBL/GenBank/DDBJ databases">
        <title>Mechanisms for carbon and nitrogen cycling indicate functional differentiation within the Candidate Phyla Radiation.</title>
        <authorList>
            <person name="Danczak R.E."/>
            <person name="Johnston M.D."/>
            <person name="Kenah C."/>
            <person name="Slattery M."/>
            <person name="Wrighton K.C."/>
            <person name="Wilkins M.J."/>
        </authorList>
    </citation>
    <scope>NUCLEOTIDE SEQUENCE [LARGE SCALE GENOMIC DNA]</scope>
    <source>
        <strain evidence="3">Licking1014_2</strain>
    </source>
</reference>
<feature type="domain" description="F5/8 type C" evidence="2">
    <location>
        <begin position="78"/>
        <end position="228"/>
    </location>
</feature>
<comment type="caution">
    <text evidence="3">The sequence shown here is derived from an EMBL/GenBank/DDBJ whole genome shotgun (WGS) entry which is preliminary data.</text>
</comment>
<evidence type="ECO:0000313" key="4">
    <source>
        <dbReference type="Proteomes" id="UP000318711"/>
    </source>
</evidence>
<dbReference type="Proteomes" id="UP000318711">
    <property type="component" value="Unassembled WGS sequence"/>
</dbReference>
<dbReference type="EMBL" id="VMGL01000053">
    <property type="protein sequence ID" value="TSC95843.1"/>
    <property type="molecule type" value="Genomic_DNA"/>
</dbReference>
<feature type="transmembrane region" description="Helical" evidence="1">
    <location>
        <begin position="28"/>
        <end position="49"/>
    </location>
</feature>
<sequence>MFTTSSHYLRDKYRWYHLWHTHPHHSKIHWGLLVVYCLAIVLVVDIILFTPNIVKLPKSADQSKSITTQSDWQAGTYDSGIDLTTAPGSIEVKPSSTVDLSTKTISASMYDSSKEYLRDGNTGTSWGGCCGRDSFYWQVNLDQETTISKVRTYAAKADAQFQIESSDNETDWTVRTPNYGPDSDWHEFVSFWPGDISSFDAKYIRLVKRYGGTLMSGGICGELELYSSPMSATHTSAFGQIGVTGETGRYVADFLNFTASRRLDGLC</sequence>
<protein>
    <recommendedName>
        <fullName evidence="2">F5/8 type C domain-containing protein</fullName>
    </recommendedName>
</protein>
<organism evidence="3 4">
    <name type="scientific">Candidatus Berkelbacteria bacterium Licking1014_2</name>
    <dbReference type="NCBI Taxonomy" id="2017146"/>
    <lineage>
        <taxon>Bacteria</taxon>
        <taxon>Candidatus Berkelbacteria</taxon>
    </lineage>
</organism>
<proteinExistence type="predicted"/>
<dbReference type="Gene3D" id="2.60.120.260">
    <property type="entry name" value="Galactose-binding domain-like"/>
    <property type="match status" value="1"/>
</dbReference>
<keyword evidence="1" id="KW-0812">Transmembrane</keyword>
<keyword evidence="1" id="KW-0472">Membrane</keyword>